<keyword evidence="4" id="KW-1185">Reference proteome</keyword>
<keyword evidence="1" id="KW-1133">Transmembrane helix</keyword>
<comment type="caution">
    <text evidence="3">The sequence shown here is derived from an EMBL/GenBank/DDBJ whole genome shotgun (WGS) entry which is preliminary data.</text>
</comment>
<feature type="transmembrane region" description="Helical" evidence="1">
    <location>
        <begin position="40"/>
        <end position="58"/>
    </location>
</feature>
<dbReference type="Pfam" id="PF07331">
    <property type="entry name" value="TctB"/>
    <property type="match status" value="1"/>
</dbReference>
<dbReference type="Proteomes" id="UP001589609">
    <property type="component" value="Unassembled WGS sequence"/>
</dbReference>
<organism evidence="3 4">
    <name type="scientific">Ectobacillus funiculus</name>
    <dbReference type="NCBI Taxonomy" id="137993"/>
    <lineage>
        <taxon>Bacteria</taxon>
        <taxon>Bacillati</taxon>
        <taxon>Bacillota</taxon>
        <taxon>Bacilli</taxon>
        <taxon>Bacillales</taxon>
        <taxon>Bacillaceae</taxon>
        <taxon>Ectobacillus</taxon>
    </lineage>
</organism>
<name>A0ABV5WQ40_9BACI</name>
<dbReference type="InterPro" id="IPR009936">
    <property type="entry name" value="DUF1468"/>
</dbReference>
<proteinExistence type="predicted"/>
<evidence type="ECO:0000259" key="2">
    <source>
        <dbReference type="Pfam" id="PF07331"/>
    </source>
</evidence>
<feature type="transmembrane region" description="Helical" evidence="1">
    <location>
        <begin position="78"/>
        <end position="111"/>
    </location>
</feature>
<reference evidence="3 4" key="1">
    <citation type="submission" date="2024-09" db="EMBL/GenBank/DDBJ databases">
        <authorList>
            <person name="Sun Q."/>
            <person name="Mori K."/>
        </authorList>
    </citation>
    <scope>NUCLEOTIDE SEQUENCE [LARGE SCALE GENOMIC DNA]</scope>
    <source>
        <strain evidence="3 4">JCM 11201</strain>
    </source>
</reference>
<evidence type="ECO:0000256" key="1">
    <source>
        <dbReference type="SAM" id="Phobius"/>
    </source>
</evidence>
<evidence type="ECO:0000313" key="4">
    <source>
        <dbReference type="Proteomes" id="UP001589609"/>
    </source>
</evidence>
<feature type="domain" description="DUF1468" evidence="2">
    <location>
        <begin position="9"/>
        <end position="144"/>
    </location>
</feature>
<keyword evidence="1" id="KW-0812">Transmembrane</keyword>
<gene>
    <name evidence="3" type="ORF">ACFFMS_30470</name>
</gene>
<dbReference type="RefSeq" id="WP_379952450.1">
    <property type="nucleotide sequence ID" value="NZ_JBHMAF010000199.1"/>
</dbReference>
<accession>A0ABV5WQ40</accession>
<evidence type="ECO:0000313" key="3">
    <source>
        <dbReference type="EMBL" id="MFB9762553.1"/>
    </source>
</evidence>
<sequence>MNRLFDRYASLVFFILGAAFVFESRKISESAYGSNVGPDIFPMFLGCALILLSLRLFYETFQYYGSEQKKQSLDYKRFFIILISAILYALCLETVGYVIATFVFLVVGFQVMERGGWWKTLLISAIFSGGVYYVFVQVLQGTLPGFPIWLN</sequence>
<feature type="transmembrane region" description="Helical" evidence="1">
    <location>
        <begin position="117"/>
        <end position="136"/>
    </location>
</feature>
<protein>
    <submittedName>
        <fullName evidence="3">Tripartite tricarboxylate transporter TctB family protein</fullName>
    </submittedName>
</protein>
<keyword evidence="1" id="KW-0472">Membrane</keyword>
<dbReference type="EMBL" id="JBHMAF010000199">
    <property type="protein sequence ID" value="MFB9762553.1"/>
    <property type="molecule type" value="Genomic_DNA"/>
</dbReference>